<organism evidence="2 3">
    <name type="scientific">Fusobacterium animalis ATCC 51191</name>
    <dbReference type="NCBI Taxonomy" id="997347"/>
    <lineage>
        <taxon>Bacteria</taxon>
        <taxon>Fusobacteriati</taxon>
        <taxon>Fusobacteriota</taxon>
        <taxon>Fusobacteriia</taxon>
        <taxon>Fusobacteriales</taxon>
        <taxon>Fusobacteriaceae</taxon>
        <taxon>Fusobacterium</taxon>
    </lineage>
</organism>
<dbReference type="EC" id="3.1.21.3" evidence="2"/>
<dbReference type="AlphaFoldDB" id="F9EKE5"/>
<comment type="caution">
    <text evidence="2">The sequence shown here is derived from an EMBL/GenBank/DDBJ whole genome shotgun (WGS) entry which is preliminary data.</text>
</comment>
<dbReference type="PATRIC" id="fig|997347.4.peg.374"/>
<evidence type="ECO:0000313" key="2">
    <source>
        <dbReference type="EMBL" id="EGQ80580.1"/>
    </source>
</evidence>
<keyword evidence="2" id="KW-0378">Hydrolase</keyword>
<sequence>MKVAEYYKSNKKDKEILVDIKKAINSSIELRSKKELIEGFIDRVNSSKNVTDDFKKFVKEEKEKDLKKVIEEEKLKPEETKKFIDNSLRDGVLKTTGTDIDKLLPPVSRFGGGNRAEKKLGVIEKLKGFFDKYLGLTI</sequence>
<evidence type="ECO:0000313" key="3">
    <source>
        <dbReference type="Proteomes" id="UP000005392"/>
    </source>
</evidence>
<keyword evidence="3" id="KW-1185">Reference proteome</keyword>
<evidence type="ECO:0000259" key="1">
    <source>
        <dbReference type="Pfam" id="PF12008"/>
    </source>
</evidence>
<proteinExistence type="predicted"/>
<name>F9EKE5_9FUSO</name>
<accession>F9EKE5</accession>
<gene>
    <name evidence="2" type="ORF">HMPREF9094_0399</name>
</gene>
<dbReference type="InterPro" id="IPR022625">
    <property type="entry name" value="TypeI_RM_Rsu_C"/>
</dbReference>
<protein>
    <submittedName>
        <fullName evidence="2">Type I restriction-modification system R subunit</fullName>
        <ecNumber evidence="2">3.1.21.3</ecNumber>
    </submittedName>
</protein>
<dbReference type="Pfam" id="PF12008">
    <property type="entry name" value="EcoR124_C"/>
    <property type="match status" value="1"/>
</dbReference>
<dbReference type="GO" id="GO:0009035">
    <property type="term" value="F:type I site-specific deoxyribonuclease activity"/>
    <property type="evidence" value="ECO:0007669"/>
    <property type="project" value="UniProtKB-EC"/>
</dbReference>
<dbReference type="HOGENOM" id="CLU_123723_0_0_0"/>
<dbReference type="Proteomes" id="UP000005392">
    <property type="component" value="Unassembled WGS sequence"/>
</dbReference>
<feature type="domain" description="Type I restriction enzyme R protein C-terminal" evidence="1">
    <location>
        <begin position="2"/>
        <end position="133"/>
    </location>
</feature>
<reference evidence="2 3" key="1">
    <citation type="submission" date="2011-05" db="EMBL/GenBank/DDBJ databases">
        <authorList>
            <person name="Muzny D."/>
            <person name="Qin X."/>
            <person name="Deng J."/>
            <person name="Jiang H."/>
            <person name="Liu Y."/>
            <person name="Qu J."/>
            <person name="Song X.-Z."/>
            <person name="Zhang L."/>
            <person name="Thornton R."/>
            <person name="Coyle M."/>
            <person name="Francisco L."/>
            <person name="Jackson L."/>
            <person name="Javaid M."/>
            <person name="Korchina V."/>
            <person name="Kovar C."/>
            <person name="Mata R."/>
            <person name="Mathew T."/>
            <person name="Ngo R."/>
            <person name="Nguyen L."/>
            <person name="Nguyen N."/>
            <person name="Okwuonu G."/>
            <person name="Ongeri F."/>
            <person name="Pham C."/>
            <person name="Simmons D."/>
            <person name="Wilczek-Boney K."/>
            <person name="Hale W."/>
            <person name="Jakkamsetti A."/>
            <person name="Pham P."/>
            <person name="Ruth R."/>
            <person name="San Lucas F."/>
            <person name="Warren J."/>
            <person name="Zhang J."/>
            <person name="Zhao Z."/>
            <person name="Zhou C."/>
            <person name="Zhu D."/>
            <person name="Lee S."/>
            <person name="Bess C."/>
            <person name="Blankenburg K."/>
            <person name="Forbes L."/>
            <person name="Fu Q."/>
            <person name="Gubbala S."/>
            <person name="Hirani K."/>
            <person name="Jayaseelan J.C."/>
            <person name="Lara F."/>
            <person name="Munidasa M."/>
            <person name="Palculict T."/>
            <person name="Patil S."/>
            <person name="Pu L.-L."/>
            <person name="Saada N."/>
            <person name="Tang L."/>
            <person name="Weissenberger G."/>
            <person name="Zhu Y."/>
            <person name="Hemphill L."/>
            <person name="Shang Y."/>
            <person name="Youmans B."/>
            <person name="Ayvaz T."/>
            <person name="Ross M."/>
            <person name="Santibanez J."/>
            <person name="Aqrawi P."/>
            <person name="Gross S."/>
            <person name="Joshi V."/>
            <person name="Fowler G."/>
            <person name="Nazareth L."/>
            <person name="Reid J."/>
            <person name="Worley K."/>
            <person name="Petrosino J."/>
            <person name="Highlander S."/>
            <person name="Gibbs R."/>
        </authorList>
    </citation>
    <scope>NUCLEOTIDE SEQUENCE [LARGE SCALE GENOMIC DNA]</scope>
    <source>
        <strain evidence="2 3">ATCC 51191</strain>
    </source>
</reference>
<dbReference type="EMBL" id="AFQD01000062">
    <property type="protein sequence ID" value="EGQ80580.1"/>
    <property type="molecule type" value="Genomic_DNA"/>
</dbReference>